<reference evidence="1 2" key="1">
    <citation type="journal article" date="2016" name="Nat. Commun.">
        <title>Ectomycorrhizal ecology is imprinted in the genome of the dominant symbiotic fungus Cenococcum geophilum.</title>
        <authorList>
            <consortium name="DOE Joint Genome Institute"/>
            <person name="Peter M."/>
            <person name="Kohler A."/>
            <person name="Ohm R.A."/>
            <person name="Kuo A."/>
            <person name="Krutzmann J."/>
            <person name="Morin E."/>
            <person name="Arend M."/>
            <person name="Barry K.W."/>
            <person name="Binder M."/>
            <person name="Choi C."/>
            <person name="Clum A."/>
            <person name="Copeland A."/>
            <person name="Grisel N."/>
            <person name="Haridas S."/>
            <person name="Kipfer T."/>
            <person name="LaButti K."/>
            <person name="Lindquist E."/>
            <person name="Lipzen A."/>
            <person name="Maire R."/>
            <person name="Meier B."/>
            <person name="Mihaltcheva S."/>
            <person name="Molinier V."/>
            <person name="Murat C."/>
            <person name="Poggeler S."/>
            <person name="Quandt C.A."/>
            <person name="Sperisen C."/>
            <person name="Tritt A."/>
            <person name="Tisserant E."/>
            <person name="Crous P.W."/>
            <person name="Henrissat B."/>
            <person name="Nehls U."/>
            <person name="Egli S."/>
            <person name="Spatafora J.W."/>
            <person name="Grigoriev I.V."/>
            <person name="Martin F.M."/>
        </authorList>
    </citation>
    <scope>NUCLEOTIDE SEQUENCE [LARGE SCALE GENOMIC DNA]</scope>
    <source>
        <strain evidence="1 2">1.58</strain>
    </source>
</reference>
<accession>A0ACC8EKX6</accession>
<protein>
    <submittedName>
        <fullName evidence="1">DEAD-domain-containing protein</fullName>
    </submittedName>
</protein>
<name>A0ACC8EKX6_9PEZI</name>
<organism evidence="1 2">
    <name type="scientific">Cenococcum geophilum 1.58</name>
    <dbReference type="NCBI Taxonomy" id="794803"/>
    <lineage>
        <taxon>Eukaryota</taxon>
        <taxon>Fungi</taxon>
        <taxon>Dikarya</taxon>
        <taxon>Ascomycota</taxon>
        <taxon>Pezizomycotina</taxon>
        <taxon>Dothideomycetes</taxon>
        <taxon>Pleosporomycetidae</taxon>
        <taxon>Gloniales</taxon>
        <taxon>Gloniaceae</taxon>
        <taxon>Cenococcum</taxon>
    </lineage>
</organism>
<dbReference type="Proteomes" id="UP000250078">
    <property type="component" value="Unassembled WGS sequence"/>
</dbReference>
<gene>
    <name evidence="1" type="ORF">K441DRAFT_597417</name>
</gene>
<evidence type="ECO:0000313" key="1">
    <source>
        <dbReference type="EMBL" id="OCK86849.1"/>
    </source>
</evidence>
<keyword evidence="2" id="KW-1185">Reference proteome</keyword>
<evidence type="ECO:0000313" key="2">
    <source>
        <dbReference type="Proteomes" id="UP000250078"/>
    </source>
</evidence>
<sequence>MAASEIESKKRKRKHRSSKADGVTPTKTADVSADLAPSNTEISELAKTKPRKKAKKEHTSEREEVVGESQDEEENEGELNQELKRVAAEKSVATVDGSEASDQEENEKEQEHTQNNGNGLEVPSDLPSSTALSLPNTTPDPQKFSELNLNDKTMQAIKDMGFKTMTEIQRRGIPPLMAGKDVLGAAKTGSGKTLAFLIPAVEMLSALRFKPRNGTGVIVVSPTRELALQIFGVARELLAHHSQTYGIVIGGANRRAEAEKLVKGVNLLIATPGRLLDHLLNTQGFIYKNLRALVIDEADRILEVGFEDEMRQIIKILPKEDRQTMLFSATQTTKVEDLARISLRPGPLYINVDYRKEHSTVEGLEQGYVICDSDMRFRLLFSFLKKHQKKKIIVFFSSCNSVKFYAELLNYIDLPVLDLHGKLKQQTRTNRFFEFCNASSGTLICTDVAARGLDIPEVNWIIQFDPPDDPRDYIHRVGRTARGANGKGRSLMFLLPSEVGFLKLLKEARVPLVEFELPANKILNIQSQLETLIGKNYYLNKSAKDGYRSYLQAYASHSLRSVFDVHKLDLVKVAKSFGFQTPPRVDITLGASLSRDKKTEGRRAYGSQPKQGKRPFQRKRIER</sequence>
<proteinExistence type="predicted"/>
<dbReference type="EMBL" id="KV748283">
    <property type="protein sequence ID" value="OCK86849.1"/>
    <property type="molecule type" value="Genomic_DNA"/>
</dbReference>